<evidence type="ECO:0000313" key="3">
    <source>
        <dbReference type="Proteomes" id="UP000641932"/>
    </source>
</evidence>
<accession>A0A917ZF70</accession>
<keyword evidence="3" id="KW-1185">Reference proteome</keyword>
<gene>
    <name evidence="2" type="ORF">GCM10012280_03460</name>
</gene>
<comment type="caution">
    <text evidence="2">The sequence shown here is derived from an EMBL/GenBank/DDBJ whole genome shotgun (WGS) entry which is preliminary data.</text>
</comment>
<evidence type="ECO:0000256" key="1">
    <source>
        <dbReference type="SAM" id="SignalP"/>
    </source>
</evidence>
<reference evidence="2" key="1">
    <citation type="journal article" date="2014" name="Int. J. Syst. Evol. Microbiol.">
        <title>Complete genome sequence of Corynebacterium casei LMG S-19264T (=DSM 44701T), isolated from a smear-ripened cheese.</title>
        <authorList>
            <consortium name="US DOE Joint Genome Institute (JGI-PGF)"/>
            <person name="Walter F."/>
            <person name="Albersmeier A."/>
            <person name="Kalinowski J."/>
            <person name="Ruckert C."/>
        </authorList>
    </citation>
    <scope>NUCLEOTIDE SEQUENCE</scope>
    <source>
        <strain evidence="2">CGMCC 4.7201</strain>
    </source>
</reference>
<protein>
    <submittedName>
        <fullName evidence="2">Membrane protein</fullName>
    </submittedName>
</protein>
<dbReference type="Proteomes" id="UP000641932">
    <property type="component" value="Unassembled WGS sequence"/>
</dbReference>
<dbReference type="AlphaFoldDB" id="A0A917ZF70"/>
<dbReference type="PANTHER" id="PTHR36974">
    <property type="entry name" value="MEMBRANE PROTEIN-RELATED"/>
    <property type="match status" value="1"/>
</dbReference>
<organism evidence="2 3">
    <name type="scientific">Wenjunlia tyrosinilytica</name>
    <dbReference type="NCBI Taxonomy" id="1544741"/>
    <lineage>
        <taxon>Bacteria</taxon>
        <taxon>Bacillati</taxon>
        <taxon>Actinomycetota</taxon>
        <taxon>Actinomycetes</taxon>
        <taxon>Kitasatosporales</taxon>
        <taxon>Streptomycetaceae</taxon>
        <taxon>Wenjunlia</taxon>
    </lineage>
</organism>
<dbReference type="EMBL" id="BMMS01000001">
    <property type="protein sequence ID" value="GGO80769.1"/>
    <property type="molecule type" value="Genomic_DNA"/>
</dbReference>
<feature type="chain" id="PRO_5037205323" evidence="1">
    <location>
        <begin position="28"/>
        <end position="129"/>
    </location>
</feature>
<dbReference type="PANTHER" id="PTHR36974:SF1">
    <property type="entry name" value="DOXX FAMILY MEMBRANE PROTEIN"/>
    <property type="match status" value="1"/>
</dbReference>
<evidence type="ECO:0000313" key="2">
    <source>
        <dbReference type="EMBL" id="GGO80769.1"/>
    </source>
</evidence>
<keyword evidence="1" id="KW-0732">Signal</keyword>
<reference evidence="2" key="2">
    <citation type="submission" date="2020-09" db="EMBL/GenBank/DDBJ databases">
        <authorList>
            <person name="Sun Q."/>
            <person name="Zhou Y."/>
        </authorList>
    </citation>
    <scope>NUCLEOTIDE SEQUENCE</scope>
    <source>
        <strain evidence="2">CGMCC 4.7201</strain>
    </source>
</reference>
<name>A0A917ZF70_9ACTN</name>
<proteinExistence type="predicted"/>
<feature type="signal peptide" evidence="1">
    <location>
        <begin position="1"/>
        <end position="27"/>
    </location>
</feature>
<sequence>MTKGMTKGRRSALVLSGLLATIGTAHFLKPGPFDDIVPKALPGDPNLYTRASGVVELACAAALAVPRTRRLGGLATAALFTAVFPANVQMAYDWRNASPAKRALAYARLPLQAPLVAWALSVRRAATKP</sequence>